<dbReference type="Pfam" id="PF13306">
    <property type="entry name" value="LRR_5"/>
    <property type="match status" value="1"/>
</dbReference>
<feature type="non-terminal residue" evidence="2">
    <location>
        <position position="1"/>
    </location>
</feature>
<sequence>SIKRFYFPNLLQAKMSFFYCSNLEKFIAPKLQLIGESTFEGCFQFRILQTPMLEKIQAKALQNCTKLKVVHAPRLTETECSCGKCVICHGQIQRCPYVHKMQVKTKNAKQLKQKRQDLINLQNKQINNVSRLYSLFINCRNAMSYSD</sequence>
<reference evidence="2" key="1">
    <citation type="submission" date="2015-07" db="EMBL/GenBank/DDBJ databases">
        <title>Adaptation to a free-living lifestyle via gene acquisitions in the diplomonad Trepomonas sp. PC1.</title>
        <authorList>
            <person name="Xu F."/>
            <person name="Jerlstrom-Hultqvist J."/>
            <person name="Kolisko M."/>
            <person name="Simpson A.G.B."/>
            <person name="Roger A.J."/>
            <person name="Svard S.G."/>
            <person name="Andersson J.O."/>
        </authorList>
    </citation>
    <scope>NUCLEOTIDE SEQUENCE</scope>
    <source>
        <strain evidence="2">PC1</strain>
    </source>
</reference>
<evidence type="ECO:0000256" key="1">
    <source>
        <dbReference type="SAM" id="Coils"/>
    </source>
</evidence>
<dbReference type="InterPro" id="IPR032675">
    <property type="entry name" value="LRR_dom_sf"/>
</dbReference>
<gene>
    <name evidence="2" type="ORF">TPC1_20124</name>
</gene>
<dbReference type="Gene3D" id="3.80.10.10">
    <property type="entry name" value="Ribonuclease Inhibitor"/>
    <property type="match status" value="1"/>
</dbReference>
<protein>
    <submittedName>
        <fullName evidence="2">Leucine rich repeats-containing protein</fullName>
    </submittedName>
</protein>
<feature type="coiled-coil region" evidence="1">
    <location>
        <begin position="101"/>
        <end position="128"/>
    </location>
</feature>
<organism evidence="2">
    <name type="scientific">Trepomonas sp. PC1</name>
    <dbReference type="NCBI Taxonomy" id="1076344"/>
    <lineage>
        <taxon>Eukaryota</taxon>
        <taxon>Metamonada</taxon>
        <taxon>Diplomonadida</taxon>
        <taxon>Hexamitidae</taxon>
        <taxon>Hexamitinae</taxon>
        <taxon>Trepomonas</taxon>
    </lineage>
</organism>
<keyword evidence="1" id="KW-0175">Coiled coil</keyword>
<accession>A0A146K1F5</accession>
<evidence type="ECO:0000313" key="2">
    <source>
        <dbReference type="EMBL" id="JAP90577.1"/>
    </source>
</evidence>
<feature type="non-terminal residue" evidence="2">
    <location>
        <position position="147"/>
    </location>
</feature>
<dbReference type="EMBL" id="GDID01006029">
    <property type="protein sequence ID" value="JAP90577.1"/>
    <property type="molecule type" value="Transcribed_RNA"/>
</dbReference>
<dbReference type="AlphaFoldDB" id="A0A146K1F5"/>
<proteinExistence type="predicted"/>
<name>A0A146K1F5_9EUKA</name>
<dbReference type="InterPro" id="IPR026906">
    <property type="entry name" value="LRR_5"/>
</dbReference>